<comment type="caution">
    <text evidence="1">The sequence shown here is derived from an EMBL/GenBank/DDBJ whole genome shotgun (WGS) entry which is preliminary data.</text>
</comment>
<accession>A0A8S1VKN3</accession>
<dbReference type="OrthoDB" id="10277188at2759"/>
<keyword evidence="2" id="KW-1185">Reference proteome</keyword>
<proteinExistence type="predicted"/>
<gene>
    <name evidence="1" type="ORF">POCTA_138.1.T0670293</name>
</gene>
<protein>
    <submittedName>
        <fullName evidence="1">Uncharacterized protein</fullName>
    </submittedName>
</protein>
<dbReference type="EMBL" id="CAJJDP010000066">
    <property type="protein sequence ID" value="CAD8176815.1"/>
    <property type="molecule type" value="Genomic_DNA"/>
</dbReference>
<dbReference type="AlphaFoldDB" id="A0A8S1VKN3"/>
<reference evidence="1" key="1">
    <citation type="submission" date="2021-01" db="EMBL/GenBank/DDBJ databases">
        <authorList>
            <consortium name="Genoscope - CEA"/>
            <person name="William W."/>
        </authorList>
    </citation>
    <scope>NUCLEOTIDE SEQUENCE</scope>
</reference>
<sequence length="96" mass="11528">MNQTTENIDLELEKLRTFSKRVLKELRIKSSYEEEQMNCNNLKIDLDEFQQCCKNLIDLTQDLKLHIRVNQLTKNQRVDRSGEYEKLQLSIKQLNQ</sequence>
<name>A0A8S1VKN3_PAROT</name>
<evidence type="ECO:0000313" key="2">
    <source>
        <dbReference type="Proteomes" id="UP000683925"/>
    </source>
</evidence>
<dbReference type="Proteomes" id="UP000683925">
    <property type="component" value="Unassembled WGS sequence"/>
</dbReference>
<evidence type="ECO:0000313" key="1">
    <source>
        <dbReference type="EMBL" id="CAD8176815.1"/>
    </source>
</evidence>
<organism evidence="1 2">
    <name type="scientific">Paramecium octaurelia</name>
    <dbReference type="NCBI Taxonomy" id="43137"/>
    <lineage>
        <taxon>Eukaryota</taxon>
        <taxon>Sar</taxon>
        <taxon>Alveolata</taxon>
        <taxon>Ciliophora</taxon>
        <taxon>Intramacronucleata</taxon>
        <taxon>Oligohymenophorea</taxon>
        <taxon>Peniculida</taxon>
        <taxon>Parameciidae</taxon>
        <taxon>Paramecium</taxon>
    </lineage>
</organism>